<dbReference type="PANTHER" id="PTHR32361:SF9">
    <property type="entry name" value="FERRIC REDUCTASE TRANSMEMBRANE COMPONENT 3-RELATED"/>
    <property type="match status" value="1"/>
</dbReference>
<dbReference type="PROSITE" id="PS51384">
    <property type="entry name" value="FAD_FR"/>
    <property type="match status" value="1"/>
</dbReference>
<dbReference type="InterPro" id="IPR017927">
    <property type="entry name" value="FAD-bd_FR_type"/>
</dbReference>
<evidence type="ECO:0000256" key="5">
    <source>
        <dbReference type="ARBA" id="ARBA00023065"/>
    </source>
</evidence>
<feature type="transmembrane region" description="Helical" evidence="9">
    <location>
        <begin position="212"/>
        <end position="229"/>
    </location>
</feature>
<dbReference type="STRING" id="401625.A0A0P1BJI6"/>
<feature type="compositionally biased region" description="Polar residues" evidence="8">
    <location>
        <begin position="380"/>
        <end position="391"/>
    </location>
</feature>
<evidence type="ECO:0000256" key="6">
    <source>
        <dbReference type="ARBA" id="ARBA00023136"/>
    </source>
</evidence>
<feature type="transmembrane region" description="Helical" evidence="9">
    <location>
        <begin position="184"/>
        <end position="206"/>
    </location>
</feature>
<dbReference type="SFLD" id="SFLDG01168">
    <property type="entry name" value="Ferric_reductase_subgroup_(FRE"/>
    <property type="match status" value="1"/>
</dbReference>
<keyword evidence="6 9" id="KW-0472">Membrane</keyword>
<dbReference type="InterPro" id="IPR013130">
    <property type="entry name" value="Fe3_Rdtase_TM_dom"/>
</dbReference>
<keyword evidence="5" id="KW-0406">Ion transport</keyword>
<organism evidence="11 12">
    <name type="scientific">Ceraceosorus bombacis</name>
    <dbReference type="NCBI Taxonomy" id="401625"/>
    <lineage>
        <taxon>Eukaryota</taxon>
        <taxon>Fungi</taxon>
        <taxon>Dikarya</taxon>
        <taxon>Basidiomycota</taxon>
        <taxon>Ustilaginomycotina</taxon>
        <taxon>Exobasidiomycetes</taxon>
        <taxon>Ceraceosorales</taxon>
        <taxon>Ceraceosoraceae</taxon>
        <taxon>Ceraceosorus</taxon>
    </lineage>
</organism>
<evidence type="ECO:0000256" key="4">
    <source>
        <dbReference type="ARBA" id="ARBA00022989"/>
    </source>
</evidence>
<accession>A0A0P1BJI6</accession>
<dbReference type="InterPro" id="IPR051410">
    <property type="entry name" value="Ferric/Cupric_Reductase"/>
</dbReference>
<dbReference type="AlphaFoldDB" id="A0A0P1BJI6"/>
<keyword evidence="7" id="KW-0325">Glycoprotein</keyword>
<dbReference type="Gene3D" id="3.40.50.80">
    <property type="entry name" value="Nucleotide-binding domain of ferredoxin-NADP reductase (FNR) module"/>
    <property type="match status" value="1"/>
</dbReference>
<dbReference type="InterPro" id="IPR013112">
    <property type="entry name" value="FAD-bd_8"/>
</dbReference>
<feature type="transmembrane region" description="Helical" evidence="9">
    <location>
        <begin position="147"/>
        <end position="172"/>
    </location>
</feature>
<dbReference type="SUPFAM" id="SSF52343">
    <property type="entry name" value="Ferredoxin reductase-like, C-terminal NADP-linked domain"/>
    <property type="match status" value="1"/>
</dbReference>
<dbReference type="GO" id="GO:0006826">
    <property type="term" value="P:iron ion transport"/>
    <property type="evidence" value="ECO:0007669"/>
    <property type="project" value="TreeGrafter"/>
</dbReference>
<dbReference type="GO" id="GO:0000293">
    <property type="term" value="F:ferric-chelate reductase activity"/>
    <property type="evidence" value="ECO:0007669"/>
    <property type="project" value="TreeGrafter"/>
</dbReference>
<dbReference type="Pfam" id="PF01794">
    <property type="entry name" value="Ferric_reduct"/>
    <property type="match status" value="1"/>
</dbReference>
<feature type="transmembrane region" description="Helical" evidence="9">
    <location>
        <begin position="241"/>
        <end position="261"/>
    </location>
</feature>
<evidence type="ECO:0000256" key="2">
    <source>
        <dbReference type="ARBA" id="ARBA00022448"/>
    </source>
</evidence>
<evidence type="ECO:0000256" key="1">
    <source>
        <dbReference type="ARBA" id="ARBA00004141"/>
    </source>
</evidence>
<evidence type="ECO:0000256" key="8">
    <source>
        <dbReference type="SAM" id="MobiDB-lite"/>
    </source>
</evidence>
<keyword evidence="3 9" id="KW-0812">Transmembrane</keyword>
<name>A0A0P1BJI6_9BASI</name>
<keyword evidence="4 9" id="KW-1133">Transmembrane helix</keyword>
<dbReference type="SFLD" id="SFLDS00052">
    <property type="entry name" value="Ferric_Reductase_Domain"/>
    <property type="match status" value="1"/>
</dbReference>
<feature type="transmembrane region" description="Helical" evidence="9">
    <location>
        <begin position="109"/>
        <end position="127"/>
    </location>
</feature>
<dbReference type="InterPro" id="IPR039261">
    <property type="entry name" value="FNR_nucleotide-bd"/>
</dbReference>
<comment type="subcellular location">
    <subcellularLocation>
        <location evidence="1">Membrane</location>
        <topology evidence="1">Multi-pass membrane protein</topology>
    </subcellularLocation>
</comment>
<evidence type="ECO:0000256" key="7">
    <source>
        <dbReference type="ARBA" id="ARBA00023180"/>
    </source>
</evidence>
<feature type="transmembrane region" description="Helical" evidence="9">
    <location>
        <begin position="28"/>
        <end position="48"/>
    </location>
</feature>
<feature type="domain" description="FAD-binding FR-type" evidence="10">
    <location>
        <begin position="295"/>
        <end position="460"/>
    </location>
</feature>
<protein>
    <submittedName>
        <fullName evidence="11">Ferric reductase, NADH/NADPH oxidase and related proteins</fullName>
    </submittedName>
</protein>
<dbReference type="Proteomes" id="UP000054845">
    <property type="component" value="Unassembled WGS sequence"/>
</dbReference>
<reference evidence="11 12" key="1">
    <citation type="submission" date="2014-09" db="EMBL/GenBank/DDBJ databases">
        <authorList>
            <person name="Magalhaes I.L.F."/>
            <person name="Oliveira U."/>
            <person name="Santos F.R."/>
            <person name="Vidigal T.H.D.A."/>
            <person name="Brescovit A.D."/>
            <person name="Santos A.J."/>
        </authorList>
    </citation>
    <scope>NUCLEOTIDE SEQUENCE [LARGE SCALE GENOMIC DNA]</scope>
</reference>
<evidence type="ECO:0000256" key="3">
    <source>
        <dbReference type="ARBA" id="ARBA00022692"/>
    </source>
</evidence>
<dbReference type="GO" id="GO:0006879">
    <property type="term" value="P:intracellular iron ion homeostasis"/>
    <property type="evidence" value="ECO:0007669"/>
    <property type="project" value="TreeGrafter"/>
</dbReference>
<keyword evidence="2" id="KW-0813">Transport</keyword>
<feature type="region of interest" description="Disordered" evidence="8">
    <location>
        <begin position="371"/>
        <end position="391"/>
    </location>
</feature>
<proteinExistence type="predicted"/>
<dbReference type="EMBL" id="CCYA01000278">
    <property type="protein sequence ID" value="CEH16271.1"/>
    <property type="molecule type" value="Genomic_DNA"/>
</dbReference>
<dbReference type="GO" id="GO:0005886">
    <property type="term" value="C:plasma membrane"/>
    <property type="evidence" value="ECO:0007669"/>
    <property type="project" value="TreeGrafter"/>
</dbReference>
<dbReference type="Pfam" id="PF08022">
    <property type="entry name" value="FAD_binding_8"/>
    <property type="match status" value="1"/>
</dbReference>
<dbReference type="CDD" id="cd06186">
    <property type="entry name" value="NOX_Duox_like_FAD_NADP"/>
    <property type="match status" value="1"/>
</dbReference>
<keyword evidence="12" id="KW-1185">Reference proteome</keyword>
<evidence type="ECO:0000256" key="9">
    <source>
        <dbReference type="SAM" id="Phobius"/>
    </source>
</evidence>
<dbReference type="OrthoDB" id="4494341at2759"/>
<dbReference type="PANTHER" id="PTHR32361">
    <property type="entry name" value="FERRIC/CUPRIC REDUCTASE TRANSMEMBRANE COMPONENT"/>
    <property type="match status" value="1"/>
</dbReference>
<sequence length="622" mass="68846">MGSMELPPDVLAEYMAWNALQQDKAKRFQALFVGLLGAAMLVNLLSYLDHHLDIKRAERAAKTVESASSGDEREMASISTIEKFLRASIAAYHKYLVCTSVPIWHMSMMELLIIISYAACMFGILFGDAPDLKRPAYSPGWSNRAGIMVFASLPWVVLLAGKNSPIILLTGLPYERLNIFHRYAGRLTVVLALIHGGQKMSAIGGAGLSMPFLRWGVAGLSMTVALLCTSHRWSMRASYEVWYALHFLLAVGLLTSLWYHMPSQRNWLYATVAFWCFERAARLFRIVMFNDLLRLRTSQTQPVHVEIISSNMLRVTVQKRDFPAWTPGSHAYLHVPFMSLFTIWPQSHPFTIASIPASSHAAFHNAEESSASTLADHHSSTPNDESTGGSNANSIALEVLDSAEKRRQKSPAFSLSNGQLTFFIRARAGWTLQLYKYVASHGGLDKTLLLDGPYSGAPPITAAYETVVFFAGGSGVTWTTTMLLGLLEQAYREPAKVSVRRVVWIWSLRADEQALAQALIRNIPEPPSQIDLDIRLHMTGKLDGPLPLRILGAPVAFARPDVEAALHDVIQDARGRVWVGASGPVGLIDAVRRSARRAVQPGKVLRGQMDGQITLHLEKFGW</sequence>
<evidence type="ECO:0000313" key="11">
    <source>
        <dbReference type="EMBL" id="CEH16271.1"/>
    </source>
</evidence>
<dbReference type="GO" id="GO:0015677">
    <property type="term" value="P:copper ion import"/>
    <property type="evidence" value="ECO:0007669"/>
    <property type="project" value="TreeGrafter"/>
</dbReference>
<evidence type="ECO:0000313" key="12">
    <source>
        <dbReference type="Proteomes" id="UP000054845"/>
    </source>
</evidence>
<evidence type="ECO:0000259" key="10">
    <source>
        <dbReference type="PROSITE" id="PS51384"/>
    </source>
</evidence>